<accession>A0A9W6SAX2</accession>
<dbReference type="AlphaFoldDB" id="A0A9W6SAX2"/>
<protein>
    <submittedName>
        <fullName evidence="2">Uncharacterized protein</fullName>
    </submittedName>
</protein>
<evidence type="ECO:0000313" key="2">
    <source>
        <dbReference type="EMBL" id="GLY90544.1"/>
    </source>
</evidence>
<reference evidence="2" key="1">
    <citation type="submission" date="2023-03" db="EMBL/GenBank/DDBJ databases">
        <title>Actinoallomurus iriomotensis NBRC 103684.</title>
        <authorList>
            <person name="Ichikawa N."/>
            <person name="Sato H."/>
            <person name="Tonouchi N."/>
        </authorList>
    </citation>
    <scope>NUCLEOTIDE SEQUENCE</scope>
    <source>
        <strain evidence="2">NBRC 103684</strain>
    </source>
</reference>
<sequence length="83" mass="9113">MIATTAPTSRRASARRIGSESHSHPGTDVPVPREARRHAAQSKSELYLLNDANRQDGQIWSRAIQRPSISAGFLKDTVLPQPP</sequence>
<comment type="caution">
    <text evidence="2">The sequence shown here is derived from an EMBL/GenBank/DDBJ whole genome shotgun (WGS) entry which is preliminary data.</text>
</comment>
<dbReference type="Proteomes" id="UP001165074">
    <property type="component" value="Unassembled WGS sequence"/>
</dbReference>
<evidence type="ECO:0000256" key="1">
    <source>
        <dbReference type="SAM" id="MobiDB-lite"/>
    </source>
</evidence>
<gene>
    <name evidence="2" type="ORF">Airi02_084730</name>
</gene>
<feature type="compositionally biased region" description="Low complexity" evidence="1">
    <location>
        <begin position="1"/>
        <end position="11"/>
    </location>
</feature>
<name>A0A9W6SAX2_9ACTN</name>
<dbReference type="EMBL" id="BSTK01000017">
    <property type="protein sequence ID" value="GLY90544.1"/>
    <property type="molecule type" value="Genomic_DNA"/>
</dbReference>
<evidence type="ECO:0000313" key="3">
    <source>
        <dbReference type="Proteomes" id="UP001165074"/>
    </source>
</evidence>
<keyword evidence="3" id="KW-1185">Reference proteome</keyword>
<feature type="region of interest" description="Disordered" evidence="1">
    <location>
        <begin position="1"/>
        <end position="42"/>
    </location>
</feature>
<organism evidence="2 3">
    <name type="scientific">Actinoallomurus iriomotensis</name>
    <dbReference type="NCBI Taxonomy" id="478107"/>
    <lineage>
        <taxon>Bacteria</taxon>
        <taxon>Bacillati</taxon>
        <taxon>Actinomycetota</taxon>
        <taxon>Actinomycetes</taxon>
        <taxon>Streptosporangiales</taxon>
        <taxon>Thermomonosporaceae</taxon>
        <taxon>Actinoallomurus</taxon>
    </lineage>
</organism>
<proteinExistence type="predicted"/>